<dbReference type="EMBL" id="UINC01010176">
    <property type="protein sequence ID" value="SVA45367.1"/>
    <property type="molecule type" value="Genomic_DNA"/>
</dbReference>
<protein>
    <recommendedName>
        <fullName evidence="1">Amidase domain-containing protein</fullName>
    </recommendedName>
</protein>
<dbReference type="Pfam" id="PF01425">
    <property type="entry name" value="Amidase"/>
    <property type="match status" value="1"/>
</dbReference>
<reference evidence="2" key="1">
    <citation type="submission" date="2018-05" db="EMBL/GenBank/DDBJ databases">
        <authorList>
            <person name="Lanie J.A."/>
            <person name="Ng W.-L."/>
            <person name="Kazmierczak K.M."/>
            <person name="Andrzejewski T.M."/>
            <person name="Davidsen T.M."/>
            <person name="Wayne K.J."/>
            <person name="Tettelin H."/>
            <person name="Glass J.I."/>
            <person name="Rusch D."/>
            <person name="Podicherti R."/>
            <person name="Tsui H.-C.T."/>
            <person name="Winkler M.E."/>
        </authorList>
    </citation>
    <scope>NUCLEOTIDE SEQUENCE</scope>
</reference>
<dbReference type="Gene3D" id="3.90.1300.10">
    <property type="entry name" value="Amidase signature (AS) domain"/>
    <property type="match status" value="1"/>
</dbReference>
<gene>
    <name evidence="2" type="ORF">METZ01_LOCUS98221</name>
</gene>
<evidence type="ECO:0000259" key="1">
    <source>
        <dbReference type="Pfam" id="PF01425"/>
    </source>
</evidence>
<dbReference type="InterPro" id="IPR000120">
    <property type="entry name" value="Amidase"/>
</dbReference>
<dbReference type="PANTHER" id="PTHR11895:SF151">
    <property type="entry name" value="GLUTAMYL-TRNA(GLN) AMIDOTRANSFERASE SUBUNIT A"/>
    <property type="match status" value="1"/>
</dbReference>
<feature type="domain" description="Amidase" evidence="1">
    <location>
        <begin position="2"/>
        <end position="108"/>
    </location>
</feature>
<evidence type="ECO:0000313" key="2">
    <source>
        <dbReference type="EMBL" id="SVA45367.1"/>
    </source>
</evidence>
<proteinExistence type="predicted"/>
<dbReference type="InterPro" id="IPR036928">
    <property type="entry name" value="AS_sf"/>
</dbReference>
<name>A0A381W0G2_9ZZZZ</name>
<dbReference type="PANTHER" id="PTHR11895">
    <property type="entry name" value="TRANSAMIDASE"/>
    <property type="match status" value="1"/>
</dbReference>
<dbReference type="AlphaFoldDB" id="A0A381W0G2"/>
<dbReference type="InterPro" id="IPR023631">
    <property type="entry name" value="Amidase_dom"/>
</dbReference>
<accession>A0A381W0G2</accession>
<dbReference type="GO" id="GO:0003824">
    <property type="term" value="F:catalytic activity"/>
    <property type="evidence" value="ECO:0007669"/>
    <property type="project" value="InterPro"/>
</dbReference>
<sequence length="129" mass="14315">MIGTFALSAGYYDAYYRKAQQIRQIIANDFREAFRHCDYIAGPTSPTPAFALGEKTNDPVSMYLSDIFTITANLAGIPAISIPVGFDNTGLPIGLQLTGQSFDESGLLNLAHRYQQVTDWHRHLPKDFS</sequence>
<dbReference type="SUPFAM" id="SSF75304">
    <property type="entry name" value="Amidase signature (AS) enzymes"/>
    <property type="match status" value="1"/>
</dbReference>
<organism evidence="2">
    <name type="scientific">marine metagenome</name>
    <dbReference type="NCBI Taxonomy" id="408172"/>
    <lineage>
        <taxon>unclassified sequences</taxon>
        <taxon>metagenomes</taxon>
        <taxon>ecological metagenomes</taxon>
    </lineage>
</organism>